<dbReference type="InterPro" id="IPR003726">
    <property type="entry name" value="HCY_dom"/>
</dbReference>
<keyword evidence="1" id="KW-0489">Methyltransferase</keyword>
<dbReference type="GO" id="GO:0008898">
    <property type="term" value="F:S-adenosylmethionine-homocysteine S-methyltransferase activity"/>
    <property type="evidence" value="ECO:0007669"/>
    <property type="project" value="TreeGrafter"/>
</dbReference>
<accession>A0A6J7U5Y1</accession>
<dbReference type="PIRSF" id="PIRSF037505">
    <property type="entry name" value="Betaine_HMT"/>
    <property type="match status" value="1"/>
</dbReference>
<dbReference type="PANTHER" id="PTHR46015">
    <property type="entry name" value="ZGC:172121"/>
    <property type="match status" value="1"/>
</dbReference>
<dbReference type="PANTHER" id="PTHR46015:SF1">
    <property type="entry name" value="HOMOCYSTEINE S-METHYLTRANSFERASE-LIKE ISOFORM 1"/>
    <property type="match status" value="1"/>
</dbReference>
<evidence type="ECO:0000313" key="6">
    <source>
        <dbReference type="EMBL" id="CAB5060710.1"/>
    </source>
</evidence>
<keyword evidence="4" id="KW-0862">Zinc</keyword>
<dbReference type="InterPro" id="IPR036589">
    <property type="entry name" value="HCY_dom_sf"/>
</dbReference>
<feature type="domain" description="Hcy-binding" evidence="5">
    <location>
        <begin position="1"/>
        <end position="285"/>
    </location>
</feature>
<protein>
    <submittedName>
        <fullName evidence="6">Unannotated protein</fullName>
    </submittedName>
</protein>
<dbReference type="GO" id="GO:0033528">
    <property type="term" value="P:S-methylmethionine cycle"/>
    <property type="evidence" value="ECO:0007669"/>
    <property type="project" value="TreeGrafter"/>
</dbReference>
<evidence type="ECO:0000256" key="1">
    <source>
        <dbReference type="ARBA" id="ARBA00022603"/>
    </source>
</evidence>
<keyword evidence="3" id="KW-0479">Metal-binding</keyword>
<dbReference type="PROSITE" id="PS50970">
    <property type="entry name" value="HCY"/>
    <property type="match status" value="1"/>
</dbReference>
<dbReference type="SUPFAM" id="SSF82282">
    <property type="entry name" value="Homocysteine S-methyltransferase"/>
    <property type="match status" value="1"/>
</dbReference>
<evidence type="ECO:0000256" key="4">
    <source>
        <dbReference type="ARBA" id="ARBA00022833"/>
    </source>
</evidence>
<evidence type="ECO:0000256" key="2">
    <source>
        <dbReference type="ARBA" id="ARBA00022679"/>
    </source>
</evidence>
<dbReference type="InterPro" id="IPR051486">
    <property type="entry name" value="Hcy_S-methyltransferase"/>
</dbReference>
<dbReference type="EMBL" id="CAFBQN010000084">
    <property type="protein sequence ID" value="CAB5060710.1"/>
    <property type="molecule type" value="Genomic_DNA"/>
</dbReference>
<sequence length="289" mass="30839">MALKLTMLDGGLSTALEQLGNSLNTSLWSGELLKSHPDQIKAAHKMFADAGAQILITSSYQVTYPGCASLGWSHEEVTSALIASSELARFPSVKVAASIGPYGAYLADGSEYRGNYGLSINELKDFHRERLLTLISTKPDFLAFETIPELNEARAYIELMAENKSDIPYWLSFSCKSESEICSGESFADAVTLVSTTSTANAVGINCTAPHLVASLLASADSSIPFIVYPNSGRVWDADAKSWHGSADHGFDATMVNAWQQCGATIIGGCCGVGPSEISHLVELSTKLD</sequence>
<keyword evidence="2" id="KW-0808">Transferase</keyword>
<dbReference type="GO" id="GO:0032259">
    <property type="term" value="P:methylation"/>
    <property type="evidence" value="ECO:0007669"/>
    <property type="project" value="UniProtKB-KW"/>
</dbReference>
<organism evidence="6">
    <name type="scientific">freshwater metagenome</name>
    <dbReference type="NCBI Taxonomy" id="449393"/>
    <lineage>
        <taxon>unclassified sequences</taxon>
        <taxon>metagenomes</taxon>
        <taxon>ecological metagenomes</taxon>
    </lineage>
</organism>
<dbReference type="Gene3D" id="3.20.20.330">
    <property type="entry name" value="Homocysteine-binding-like domain"/>
    <property type="match status" value="1"/>
</dbReference>
<gene>
    <name evidence="6" type="ORF">UFOPK4319_00960</name>
</gene>
<dbReference type="InterPro" id="IPR017226">
    <property type="entry name" value="BHMT-like"/>
</dbReference>
<name>A0A6J7U5Y1_9ZZZZ</name>
<dbReference type="Pfam" id="PF02574">
    <property type="entry name" value="S-methyl_trans"/>
    <property type="match status" value="1"/>
</dbReference>
<proteinExistence type="predicted"/>
<reference evidence="6" key="1">
    <citation type="submission" date="2020-05" db="EMBL/GenBank/DDBJ databases">
        <authorList>
            <person name="Chiriac C."/>
            <person name="Salcher M."/>
            <person name="Ghai R."/>
            <person name="Kavagutti S V."/>
        </authorList>
    </citation>
    <scope>NUCLEOTIDE SEQUENCE</scope>
</reference>
<dbReference type="AlphaFoldDB" id="A0A6J7U5Y1"/>
<dbReference type="GO" id="GO:0008270">
    <property type="term" value="F:zinc ion binding"/>
    <property type="evidence" value="ECO:0007669"/>
    <property type="project" value="InterPro"/>
</dbReference>
<evidence type="ECO:0000256" key="3">
    <source>
        <dbReference type="ARBA" id="ARBA00022723"/>
    </source>
</evidence>
<dbReference type="NCBIfam" id="NF007020">
    <property type="entry name" value="PRK09485.1"/>
    <property type="match status" value="1"/>
</dbReference>
<evidence type="ECO:0000259" key="5">
    <source>
        <dbReference type="PROSITE" id="PS50970"/>
    </source>
</evidence>
<dbReference type="GO" id="GO:0009086">
    <property type="term" value="P:methionine biosynthetic process"/>
    <property type="evidence" value="ECO:0007669"/>
    <property type="project" value="InterPro"/>
</dbReference>